<reference evidence="1 2" key="1">
    <citation type="submission" date="2018-08" db="EMBL/GenBank/DDBJ databases">
        <title>Meiothermus terrae DSM 26712 genome sequencing project.</title>
        <authorList>
            <person name="Da Costa M.S."/>
            <person name="Albuquerque L."/>
            <person name="Raposo P."/>
            <person name="Froufe H.J.C."/>
            <person name="Barroso C.S."/>
            <person name="Egas C."/>
        </authorList>
    </citation>
    <scope>NUCLEOTIDE SEQUENCE [LARGE SCALE GENOMIC DNA]</scope>
    <source>
        <strain evidence="1 2">DSM 26712</strain>
    </source>
</reference>
<sequence length="119" mass="13493">MKLTRTIFHITTRREWERALGQREYRAQSLEREGFIHCSTPSQILAVAEAFFSGHRGLVLLCIDPARLTSPLFYEGPEDYSYGYFPHVYGPVNLEAVSAVLPFDPGPDGRFHLPEGVPK</sequence>
<protein>
    <recommendedName>
        <fullName evidence="3">DUF952 domain-containing protein</fullName>
    </recommendedName>
</protein>
<dbReference type="InterPro" id="IPR009297">
    <property type="entry name" value="DUF952"/>
</dbReference>
<proteinExistence type="predicted"/>
<dbReference type="Proteomes" id="UP000265715">
    <property type="component" value="Unassembled WGS sequence"/>
</dbReference>
<dbReference type="RefSeq" id="WP_119315283.1">
    <property type="nucleotide sequence ID" value="NZ_QXDL01000088.1"/>
</dbReference>
<evidence type="ECO:0000313" key="2">
    <source>
        <dbReference type="Proteomes" id="UP000265715"/>
    </source>
</evidence>
<dbReference type="PANTHER" id="PTHR34129">
    <property type="entry name" value="BLR1139 PROTEIN"/>
    <property type="match status" value="1"/>
</dbReference>
<dbReference type="PANTHER" id="PTHR34129:SF1">
    <property type="entry name" value="DUF952 DOMAIN-CONTAINING PROTEIN"/>
    <property type="match status" value="1"/>
</dbReference>
<dbReference type="EMBL" id="QXDL01000088">
    <property type="protein sequence ID" value="RIH83623.1"/>
    <property type="molecule type" value="Genomic_DNA"/>
</dbReference>
<comment type="caution">
    <text evidence="1">The sequence shown here is derived from an EMBL/GenBank/DDBJ whole genome shotgun (WGS) entry which is preliminary data.</text>
</comment>
<name>A0A399EJJ5_9DEIN</name>
<keyword evidence="2" id="KW-1185">Reference proteome</keyword>
<accession>A0A399EJJ5</accession>
<dbReference type="Pfam" id="PF06108">
    <property type="entry name" value="DUF952"/>
    <property type="match status" value="1"/>
</dbReference>
<dbReference type="AlphaFoldDB" id="A0A399EJJ5"/>
<gene>
    <name evidence="1" type="ORF">Mterra_02224</name>
</gene>
<dbReference type="OrthoDB" id="5638018at2"/>
<evidence type="ECO:0000313" key="1">
    <source>
        <dbReference type="EMBL" id="RIH83623.1"/>
    </source>
</evidence>
<dbReference type="SUPFAM" id="SSF56399">
    <property type="entry name" value="ADP-ribosylation"/>
    <property type="match status" value="1"/>
</dbReference>
<evidence type="ECO:0008006" key="3">
    <source>
        <dbReference type="Google" id="ProtNLM"/>
    </source>
</evidence>
<dbReference type="Gene3D" id="3.20.170.20">
    <property type="entry name" value="Protein of unknown function DUF952"/>
    <property type="match status" value="1"/>
</dbReference>
<organism evidence="1 2">
    <name type="scientific">Calidithermus terrae</name>
    <dbReference type="NCBI Taxonomy" id="1408545"/>
    <lineage>
        <taxon>Bacteria</taxon>
        <taxon>Thermotogati</taxon>
        <taxon>Deinococcota</taxon>
        <taxon>Deinococci</taxon>
        <taxon>Thermales</taxon>
        <taxon>Thermaceae</taxon>
        <taxon>Calidithermus</taxon>
    </lineage>
</organism>